<keyword evidence="6" id="KW-0472">Membrane</keyword>
<dbReference type="InParanoid" id="A0A1X7UJR0"/>
<dbReference type="EnsemblMetazoa" id="Aqu2.1.27896_001">
    <property type="protein sequence ID" value="Aqu2.1.27896_001"/>
    <property type="gene ID" value="Aqu2.1.27896"/>
</dbReference>
<evidence type="ECO:0000256" key="7">
    <source>
        <dbReference type="ARBA" id="ARBA00023237"/>
    </source>
</evidence>
<sequence length="260" mass="28756">MLDTFNVSSPLQFNRTVFQNTVLYQPHAEPSIVNIYFNNSVFTNTTTTTVGSCIHAINTETLERVLNIHLNNITAYNNFRTKNHFGSTRTEIVKVDYAQLYTSEFNNFSYNFGTVFSILNSIISLNGQLDIIGNNGYIGTGFKVQGSSYFLLSNGLNATFINNTALTIGGAIYAVVDDANGCMFQSNTNKNTNIKMTFIDNTASEAGSSIYSNKIHGCEIYISGKHRNISIPPTSLCLCDLSCNRNATTNEYNLSAFIRP</sequence>
<dbReference type="GO" id="GO:0005576">
    <property type="term" value="C:extracellular region"/>
    <property type="evidence" value="ECO:0007669"/>
    <property type="project" value="UniProtKB-SubCell"/>
</dbReference>
<reference evidence="8" key="1">
    <citation type="submission" date="2017-05" db="UniProtKB">
        <authorList>
            <consortium name="EnsemblMetazoa"/>
        </authorList>
    </citation>
    <scope>IDENTIFICATION</scope>
</reference>
<dbReference type="NCBIfam" id="TIGR01376">
    <property type="entry name" value="POMP_repeat"/>
    <property type="match status" value="1"/>
</dbReference>
<evidence type="ECO:0000256" key="4">
    <source>
        <dbReference type="ARBA" id="ARBA00022525"/>
    </source>
</evidence>
<keyword evidence="5" id="KW-0732">Signal</keyword>
<keyword evidence="4" id="KW-0964">Secreted</keyword>
<evidence type="ECO:0000256" key="5">
    <source>
        <dbReference type="ARBA" id="ARBA00022729"/>
    </source>
</evidence>
<organism evidence="8">
    <name type="scientific">Amphimedon queenslandica</name>
    <name type="common">Sponge</name>
    <dbReference type="NCBI Taxonomy" id="400682"/>
    <lineage>
        <taxon>Eukaryota</taxon>
        <taxon>Metazoa</taxon>
        <taxon>Porifera</taxon>
        <taxon>Demospongiae</taxon>
        <taxon>Heteroscleromorpha</taxon>
        <taxon>Haplosclerida</taxon>
        <taxon>Niphatidae</taxon>
        <taxon>Amphimedon</taxon>
    </lineage>
</organism>
<protein>
    <recommendedName>
        <fullName evidence="9">Right handed beta helix domain-containing protein</fullName>
    </recommendedName>
</protein>
<evidence type="ECO:0000256" key="3">
    <source>
        <dbReference type="ARBA" id="ARBA00004613"/>
    </source>
</evidence>
<keyword evidence="7" id="KW-0998">Cell outer membrane</keyword>
<evidence type="ECO:0000256" key="6">
    <source>
        <dbReference type="ARBA" id="ARBA00023136"/>
    </source>
</evidence>
<comment type="subcellular location">
    <subcellularLocation>
        <location evidence="1">Cell envelope</location>
    </subcellularLocation>
    <subcellularLocation>
        <location evidence="2">Cell outer membrane</location>
    </subcellularLocation>
    <subcellularLocation>
        <location evidence="3">Secreted</location>
    </subcellularLocation>
</comment>
<evidence type="ECO:0000256" key="2">
    <source>
        <dbReference type="ARBA" id="ARBA00004442"/>
    </source>
</evidence>
<evidence type="ECO:0000256" key="1">
    <source>
        <dbReference type="ARBA" id="ARBA00004196"/>
    </source>
</evidence>
<evidence type="ECO:0000313" key="8">
    <source>
        <dbReference type="EnsemblMetazoa" id="Aqu2.1.27896_001"/>
    </source>
</evidence>
<name>A0A1X7UJR0_AMPQE</name>
<proteinExistence type="predicted"/>
<evidence type="ECO:0008006" key="9">
    <source>
        <dbReference type="Google" id="ProtNLM"/>
    </source>
</evidence>
<dbReference type="AlphaFoldDB" id="A0A1X7UJR0"/>
<accession>A0A1X7UJR0</accession>
<dbReference type="InterPro" id="IPR003368">
    <property type="entry name" value="POMP_repeat"/>
</dbReference>